<keyword evidence="3" id="KW-0472">Membrane</keyword>
<dbReference type="InterPro" id="IPR036013">
    <property type="entry name" value="Band_7/SPFH_dom_sf"/>
</dbReference>
<accession>A0A839HFZ3</accession>
<dbReference type="Pfam" id="PF01145">
    <property type="entry name" value="Band_7"/>
    <property type="match status" value="1"/>
</dbReference>
<name>A0A839HFZ3_9GAMM</name>
<evidence type="ECO:0000256" key="2">
    <source>
        <dbReference type="ARBA" id="ARBA00008164"/>
    </source>
</evidence>
<keyword evidence="3" id="KW-0812">Transmembrane</keyword>
<feature type="transmembrane region" description="Helical" evidence="3">
    <location>
        <begin position="6"/>
        <end position="24"/>
    </location>
</feature>
<organism evidence="5 6">
    <name type="scientific">Thiospirillum jenense</name>
    <dbReference type="NCBI Taxonomy" id="1653858"/>
    <lineage>
        <taxon>Bacteria</taxon>
        <taxon>Pseudomonadati</taxon>
        <taxon>Pseudomonadota</taxon>
        <taxon>Gammaproteobacteria</taxon>
        <taxon>Chromatiales</taxon>
        <taxon>Chromatiaceae</taxon>
        <taxon>Thiospirillum</taxon>
    </lineage>
</organism>
<comment type="caution">
    <text evidence="5">The sequence shown here is derived from an EMBL/GenBank/DDBJ whole genome shotgun (WGS) entry which is preliminary data.</text>
</comment>
<comment type="subcellular location">
    <subcellularLocation>
        <location evidence="1">Membrane</location>
        <topology evidence="1">Single-pass membrane protein</topology>
    </subcellularLocation>
</comment>
<protein>
    <submittedName>
        <fullName evidence="5">SPFH domain-containing protein</fullName>
    </submittedName>
</protein>
<sequence>MNAETLFSTSLSFLFGFFMIPIALKLAQGLSLYAIVNECEAQVFTLFGKVIGTLDDPGLCFPITHFGIRALFVPFFGKRYLVNTALRQYYLRSQMVNSEEGTPMGVGIWYEMRVTDPVAYLFANANPEGSLQANVASSTISTLSNLEMDKMLEDRHQLSRKVRAAVSPLSEKWGYQLGSVYIRKVAFTDRQMVDNITEKVVKRLVQVTSAMKQDGENRVGLIKSQTALKVSQQMAEAGATRPAIVGAALNAIAQQDSEVIHAVLEILETEQLIASHAPVTVVPTNLPILLAINEINQSIETTKMPKIHGLNQAGS</sequence>
<keyword evidence="3" id="KW-1133">Transmembrane helix</keyword>
<keyword evidence="6" id="KW-1185">Reference proteome</keyword>
<dbReference type="EMBL" id="JABVCQ010000031">
    <property type="protein sequence ID" value="MBB1126960.1"/>
    <property type="molecule type" value="Genomic_DNA"/>
</dbReference>
<evidence type="ECO:0000256" key="1">
    <source>
        <dbReference type="ARBA" id="ARBA00004167"/>
    </source>
</evidence>
<evidence type="ECO:0000256" key="3">
    <source>
        <dbReference type="SAM" id="Phobius"/>
    </source>
</evidence>
<dbReference type="InterPro" id="IPR001107">
    <property type="entry name" value="Band_7"/>
</dbReference>
<dbReference type="PANTHER" id="PTHR10264:SF19">
    <property type="entry name" value="AT06885P-RELATED"/>
    <property type="match status" value="1"/>
</dbReference>
<dbReference type="InterPro" id="IPR043202">
    <property type="entry name" value="Band-7_stomatin-like"/>
</dbReference>
<evidence type="ECO:0000313" key="6">
    <source>
        <dbReference type="Proteomes" id="UP000548632"/>
    </source>
</evidence>
<dbReference type="Proteomes" id="UP000548632">
    <property type="component" value="Unassembled WGS sequence"/>
</dbReference>
<dbReference type="AlphaFoldDB" id="A0A839HFZ3"/>
<dbReference type="PANTHER" id="PTHR10264">
    <property type="entry name" value="BAND 7 PROTEIN-RELATED"/>
    <property type="match status" value="1"/>
</dbReference>
<evidence type="ECO:0000313" key="5">
    <source>
        <dbReference type="EMBL" id="MBB1126960.1"/>
    </source>
</evidence>
<proteinExistence type="inferred from homology"/>
<gene>
    <name evidence="5" type="ORF">HUK38_12105</name>
</gene>
<dbReference type="Gene3D" id="3.30.479.30">
    <property type="entry name" value="Band 7 domain"/>
    <property type="match status" value="1"/>
</dbReference>
<feature type="domain" description="Band 7" evidence="4">
    <location>
        <begin position="35"/>
        <end position="206"/>
    </location>
</feature>
<dbReference type="SUPFAM" id="SSF117892">
    <property type="entry name" value="Band 7/SPFH domain"/>
    <property type="match status" value="1"/>
</dbReference>
<comment type="similarity">
    <text evidence="2">Belongs to the band 7/mec-2 family.</text>
</comment>
<reference evidence="5 6" key="1">
    <citation type="journal article" date="2020" name="Arch. Microbiol.">
        <title>The genome sequence of the giant phototrophic gammaproteobacterium Thiospirillum jenense gives insight into its physiological properties and phylogenetic relationships.</title>
        <authorList>
            <person name="Imhoff J.F."/>
            <person name="Meyer T.E."/>
            <person name="Kyndt J.A."/>
        </authorList>
    </citation>
    <scope>NUCLEOTIDE SEQUENCE [LARGE SCALE GENOMIC DNA]</scope>
    <source>
        <strain evidence="5 6">DSM 216</strain>
    </source>
</reference>
<dbReference type="GO" id="GO:0005886">
    <property type="term" value="C:plasma membrane"/>
    <property type="evidence" value="ECO:0007669"/>
    <property type="project" value="InterPro"/>
</dbReference>
<evidence type="ECO:0000259" key="4">
    <source>
        <dbReference type="Pfam" id="PF01145"/>
    </source>
</evidence>